<evidence type="ECO:0000256" key="4">
    <source>
        <dbReference type="ARBA" id="ARBA00023163"/>
    </source>
</evidence>
<dbReference type="Gene3D" id="1.10.10.10">
    <property type="entry name" value="Winged helix-like DNA-binding domain superfamily/Winged helix DNA-binding domain"/>
    <property type="match status" value="1"/>
</dbReference>
<evidence type="ECO:0000313" key="8">
    <source>
        <dbReference type="Proteomes" id="UP000037178"/>
    </source>
</evidence>
<dbReference type="Pfam" id="PF03466">
    <property type="entry name" value="LysR_substrate"/>
    <property type="match status" value="1"/>
</dbReference>
<dbReference type="EMBL" id="LFTY01000002">
    <property type="protein sequence ID" value="KMW58799.1"/>
    <property type="molecule type" value="Genomic_DNA"/>
</dbReference>
<dbReference type="PATRIC" id="fig|1675527.3.peg.3959"/>
<dbReference type="InterPro" id="IPR005119">
    <property type="entry name" value="LysR_subst-bd"/>
</dbReference>
<keyword evidence="8" id="KW-1185">Reference proteome</keyword>
<feature type="compositionally biased region" description="Polar residues" evidence="5">
    <location>
        <begin position="311"/>
        <end position="325"/>
    </location>
</feature>
<dbReference type="InterPro" id="IPR036388">
    <property type="entry name" value="WH-like_DNA-bd_sf"/>
</dbReference>
<dbReference type="Proteomes" id="UP000037178">
    <property type="component" value="Unassembled WGS sequence"/>
</dbReference>
<feature type="region of interest" description="Disordered" evidence="5">
    <location>
        <begin position="305"/>
        <end position="325"/>
    </location>
</feature>
<dbReference type="OrthoDB" id="8679465at2"/>
<evidence type="ECO:0000256" key="2">
    <source>
        <dbReference type="ARBA" id="ARBA00023015"/>
    </source>
</evidence>
<accession>A0A0J9EAV3</accession>
<dbReference type="GO" id="GO:0003700">
    <property type="term" value="F:DNA-binding transcription factor activity"/>
    <property type="evidence" value="ECO:0007669"/>
    <property type="project" value="InterPro"/>
</dbReference>
<dbReference type="AlphaFoldDB" id="A0A0J9EAV3"/>
<evidence type="ECO:0000313" key="7">
    <source>
        <dbReference type="EMBL" id="KMW58799.1"/>
    </source>
</evidence>
<dbReference type="Gene3D" id="3.40.190.10">
    <property type="entry name" value="Periplasmic binding protein-like II"/>
    <property type="match status" value="2"/>
</dbReference>
<keyword evidence="3" id="KW-0238">DNA-binding</keyword>
<dbReference type="RefSeq" id="WP_049644364.1">
    <property type="nucleotide sequence ID" value="NZ_LFTY01000002.1"/>
</dbReference>
<dbReference type="SUPFAM" id="SSF46785">
    <property type="entry name" value="Winged helix' DNA-binding domain"/>
    <property type="match status" value="1"/>
</dbReference>
<dbReference type="CDD" id="cd08412">
    <property type="entry name" value="PBP2_PAO1_like"/>
    <property type="match status" value="1"/>
</dbReference>
<dbReference type="InterPro" id="IPR036390">
    <property type="entry name" value="WH_DNA-bd_sf"/>
</dbReference>
<dbReference type="Pfam" id="PF00126">
    <property type="entry name" value="HTH_1"/>
    <property type="match status" value="1"/>
</dbReference>
<dbReference type="PRINTS" id="PR00039">
    <property type="entry name" value="HTHLYSR"/>
</dbReference>
<dbReference type="PROSITE" id="PS50931">
    <property type="entry name" value="HTH_LYSR"/>
    <property type="match status" value="1"/>
</dbReference>
<name>A0A0J9EAV3_9RHOB</name>
<evidence type="ECO:0000256" key="3">
    <source>
        <dbReference type="ARBA" id="ARBA00023125"/>
    </source>
</evidence>
<evidence type="ECO:0000259" key="6">
    <source>
        <dbReference type="PROSITE" id="PS50931"/>
    </source>
</evidence>
<dbReference type="SUPFAM" id="SSF53850">
    <property type="entry name" value="Periplasmic binding protein-like II"/>
    <property type="match status" value="1"/>
</dbReference>
<dbReference type="STRING" id="1675527.AIOL_003779"/>
<gene>
    <name evidence="7" type="ORF">AIOL_003779</name>
</gene>
<protein>
    <submittedName>
        <fullName evidence="7">Cys regulon transcriptional activator CysB</fullName>
    </submittedName>
</protein>
<dbReference type="PANTHER" id="PTHR30346:SF0">
    <property type="entry name" value="HCA OPERON TRANSCRIPTIONAL ACTIVATOR HCAR"/>
    <property type="match status" value="1"/>
</dbReference>
<dbReference type="GO" id="GO:0032993">
    <property type="term" value="C:protein-DNA complex"/>
    <property type="evidence" value="ECO:0007669"/>
    <property type="project" value="TreeGrafter"/>
</dbReference>
<sequence>MTLRFTLRQLEYFVAVGEEGSISRASDRVNVSSPSISSAITQLEKEFGQALFMRKHAHGLALSLAGQQFMAQAQRVLAEAAELNRLGGAISDQVQGPLRIGCLVSFAQLILPALRRGFEDQFPDVRVLQHELDHAAIIDRLSRAQIDLALSYDLALPPELEFQPLRELPPYAMVGEGHPLANRVQVTLEELADHDMVLLDLPLSTDYFLGVFEQRGLRPVIAERTKDIAVMRSLVANGFGYGIANIRPRADVAPDGRRIHFVPLKGGVRPMRLGLVLPQGAETVQTVQAFARHVEAVMGEWGYPGLPIPPDSSQTKPETTNSRTT</sequence>
<organism evidence="7 8">
    <name type="scientific">Candidatus Rhodobacter oscarellae</name>
    <dbReference type="NCBI Taxonomy" id="1675527"/>
    <lineage>
        <taxon>Bacteria</taxon>
        <taxon>Pseudomonadati</taxon>
        <taxon>Pseudomonadota</taxon>
        <taxon>Alphaproteobacteria</taxon>
        <taxon>Rhodobacterales</taxon>
        <taxon>Rhodobacter group</taxon>
        <taxon>Rhodobacter</taxon>
    </lineage>
</organism>
<dbReference type="GO" id="GO:0003677">
    <property type="term" value="F:DNA binding"/>
    <property type="evidence" value="ECO:0007669"/>
    <property type="project" value="UniProtKB-KW"/>
</dbReference>
<proteinExistence type="inferred from homology"/>
<comment type="similarity">
    <text evidence="1">Belongs to the LysR transcriptional regulatory family.</text>
</comment>
<dbReference type="FunFam" id="1.10.10.10:FF:000001">
    <property type="entry name" value="LysR family transcriptional regulator"/>
    <property type="match status" value="1"/>
</dbReference>
<keyword evidence="4" id="KW-0804">Transcription</keyword>
<evidence type="ECO:0000256" key="1">
    <source>
        <dbReference type="ARBA" id="ARBA00009437"/>
    </source>
</evidence>
<reference evidence="7 8" key="1">
    <citation type="submission" date="2015-06" db="EMBL/GenBank/DDBJ databases">
        <title>Draft genome sequence of an Alphaproteobacteria species associated to the Mediterranean sponge Oscarella lobularis.</title>
        <authorList>
            <person name="Jourda C."/>
            <person name="Santini S."/>
            <person name="Claverie J.-M."/>
        </authorList>
    </citation>
    <scope>NUCLEOTIDE SEQUENCE [LARGE SCALE GENOMIC DNA]</scope>
    <source>
        <strain evidence="7">IGS</strain>
    </source>
</reference>
<dbReference type="PANTHER" id="PTHR30346">
    <property type="entry name" value="TRANSCRIPTIONAL DUAL REGULATOR HCAR-RELATED"/>
    <property type="match status" value="1"/>
</dbReference>
<evidence type="ECO:0000256" key="5">
    <source>
        <dbReference type="SAM" id="MobiDB-lite"/>
    </source>
</evidence>
<comment type="caution">
    <text evidence="7">The sequence shown here is derived from an EMBL/GenBank/DDBJ whole genome shotgun (WGS) entry which is preliminary data.</text>
</comment>
<keyword evidence="2" id="KW-0805">Transcription regulation</keyword>
<dbReference type="InterPro" id="IPR000847">
    <property type="entry name" value="LysR_HTH_N"/>
</dbReference>
<feature type="domain" description="HTH lysR-type" evidence="6">
    <location>
        <begin position="5"/>
        <end position="63"/>
    </location>
</feature>